<dbReference type="EMBL" id="WNXC01000011">
    <property type="protein sequence ID" value="MBB2151695.1"/>
    <property type="molecule type" value="Genomic_DNA"/>
</dbReference>
<feature type="region of interest" description="Disordered" evidence="1">
    <location>
        <begin position="204"/>
        <end position="240"/>
    </location>
</feature>
<evidence type="ECO:0000313" key="2">
    <source>
        <dbReference type="EMBL" id="MBB2151695.1"/>
    </source>
</evidence>
<evidence type="ECO:0000313" key="3">
    <source>
        <dbReference type="Proteomes" id="UP000636110"/>
    </source>
</evidence>
<gene>
    <name evidence="2" type="ORF">GM920_22545</name>
</gene>
<comment type="caution">
    <text evidence="2">The sequence shown here is derived from an EMBL/GenBank/DDBJ whole genome shotgun (WGS) entry which is preliminary data.</text>
</comment>
<dbReference type="Pfam" id="PF19781">
    <property type="entry name" value="DUF6266"/>
    <property type="match status" value="1"/>
</dbReference>
<dbReference type="InterPro" id="IPR046233">
    <property type="entry name" value="DUF6266"/>
</dbReference>
<dbReference type="RefSeq" id="WP_182961664.1">
    <property type="nucleotide sequence ID" value="NZ_WNXC01000011.1"/>
</dbReference>
<dbReference type="Proteomes" id="UP000636110">
    <property type="component" value="Unassembled WGS sequence"/>
</dbReference>
<reference evidence="2 3" key="1">
    <citation type="submission" date="2019-11" db="EMBL/GenBank/DDBJ databases">
        <title>Description of Pedobacter sp. LMG 31462T.</title>
        <authorList>
            <person name="Carlier A."/>
            <person name="Qi S."/>
            <person name="Vandamme P."/>
        </authorList>
    </citation>
    <scope>NUCLEOTIDE SEQUENCE [LARGE SCALE GENOMIC DNA]</scope>
    <source>
        <strain evidence="2 3">LMG 31462</strain>
    </source>
</reference>
<feature type="compositionally biased region" description="Polar residues" evidence="1">
    <location>
        <begin position="226"/>
        <end position="240"/>
    </location>
</feature>
<proteinExistence type="predicted"/>
<sequence length="276" mass="30489">MGKLKNGLFGGFSGRLGNLVGYTLNGKSIIRTIGHSTKPLTIGRKANCETMTVVNSFLKSNLNFIRTGFRLITAGTDQNFYNAAVSYNKKHAVQGEYPNISMDYTKALISMGSLLKAGKTQISQHPEGIEFKWEVPADLLWAHRNDRAMLLIHFPDTNVSTAVMSGSRRHLGTELVAIDPNLAESRMEAYISFINEDGTEISDSVHAGSLNLPEPKIQQAPEPQKQKTSVVHQKPKPTQITAQHKPILHNKSVQWISSQYNTSSTTYNYCISSPPS</sequence>
<keyword evidence="3" id="KW-1185">Reference proteome</keyword>
<organism evidence="2 3">
    <name type="scientific">Pedobacter gandavensis</name>
    <dbReference type="NCBI Taxonomy" id="2679963"/>
    <lineage>
        <taxon>Bacteria</taxon>
        <taxon>Pseudomonadati</taxon>
        <taxon>Bacteroidota</taxon>
        <taxon>Sphingobacteriia</taxon>
        <taxon>Sphingobacteriales</taxon>
        <taxon>Sphingobacteriaceae</taxon>
        <taxon>Pedobacter</taxon>
    </lineage>
</organism>
<protein>
    <submittedName>
        <fullName evidence="2">Uncharacterized protein</fullName>
    </submittedName>
</protein>
<name>A0ABR6F2C7_9SPHI</name>
<accession>A0ABR6F2C7</accession>
<evidence type="ECO:0000256" key="1">
    <source>
        <dbReference type="SAM" id="MobiDB-lite"/>
    </source>
</evidence>